<gene>
    <name evidence="1" type="ORF">BDV28DRAFT_18364</name>
</gene>
<protein>
    <recommendedName>
        <fullName evidence="3">Elongator complex protein 5</fullName>
    </recommendedName>
</protein>
<dbReference type="Proteomes" id="UP000327118">
    <property type="component" value="Unassembled WGS sequence"/>
</dbReference>
<accession>A0A5N6Z1J7</accession>
<evidence type="ECO:0000313" key="1">
    <source>
        <dbReference type="EMBL" id="KAE8351534.1"/>
    </source>
</evidence>
<dbReference type="OrthoDB" id="5391496at2759"/>
<dbReference type="EMBL" id="ML739166">
    <property type="protein sequence ID" value="KAE8351534.1"/>
    <property type="molecule type" value="Genomic_DNA"/>
</dbReference>
<sequence length="222" mass="24870">MRSIIRQIYLGNCVTDFVQYLLDHDASTTVLIICSTRDAFLNQLLVITRAHSRETAERHLFLTKTIGLLSKSSRIKVVYCPTLENLRAYLSVLPPSGKSIQETVPEQQETRRPLMAILDPVALHLNTSEFSAQGLSRTLAAAVEAASREEMDLVLCECQDAENSAGGERGKVLWDANVPLLNTSVRREASTWLGRSVSVNRVAQRWFEFNEPSQHGTQIMNQ</sequence>
<reference evidence="2" key="1">
    <citation type="submission" date="2019-04" db="EMBL/GenBank/DDBJ databases">
        <title>Friends and foes A comparative genomics studyof 23 Aspergillus species from section Flavi.</title>
        <authorList>
            <consortium name="DOE Joint Genome Institute"/>
            <person name="Kjaerbolling I."/>
            <person name="Vesth T."/>
            <person name="Frisvad J.C."/>
            <person name="Nybo J.L."/>
            <person name="Theobald S."/>
            <person name="Kildgaard S."/>
            <person name="Isbrandt T."/>
            <person name="Kuo A."/>
            <person name="Sato A."/>
            <person name="Lyhne E.K."/>
            <person name="Kogle M.E."/>
            <person name="Wiebenga A."/>
            <person name="Kun R.S."/>
            <person name="Lubbers R.J."/>
            <person name="Makela M.R."/>
            <person name="Barry K."/>
            <person name="Chovatia M."/>
            <person name="Clum A."/>
            <person name="Daum C."/>
            <person name="Haridas S."/>
            <person name="He G."/>
            <person name="LaButti K."/>
            <person name="Lipzen A."/>
            <person name="Mondo S."/>
            <person name="Riley R."/>
            <person name="Salamov A."/>
            <person name="Simmons B.A."/>
            <person name="Magnuson J.K."/>
            <person name="Henrissat B."/>
            <person name="Mortensen U.H."/>
            <person name="Larsen T.O."/>
            <person name="Devries R.P."/>
            <person name="Grigoriev I.V."/>
            <person name="Machida M."/>
            <person name="Baker S.E."/>
            <person name="Andersen M.R."/>
        </authorList>
    </citation>
    <scope>NUCLEOTIDE SEQUENCE [LARGE SCALE GENOMIC DNA]</scope>
    <source>
        <strain evidence="2">CBS 553.77</strain>
    </source>
</reference>
<evidence type="ECO:0000313" key="2">
    <source>
        <dbReference type="Proteomes" id="UP000327118"/>
    </source>
</evidence>
<organism evidence="1 2">
    <name type="scientific">Aspergillus coremiiformis</name>
    <dbReference type="NCBI Taxonomy" id="138285"/>
    <lineage>
        <taxon>Eukaryota</taxon>
        <taxon>Fungi</taxon>
        <taxon>Dikarya</taxon>
        <taxon>Ascomycota</taxon>
        <taxon>Pezizomycotina</taxon>
        <taxon>Eurotiomycetes</taxon>
        <taxon>Eurotiomycetidae</taxon>
        <taxon>Eurotiales</taxon>
        <taxon>Aspergillaceae</taxon>
        <taxon>Aspergillus</taxon>
        <taxon>Aspergillus subgen. Circumdati</taxon>
    </lineage>
</organism>
<proteinExistence type="predicted"/>
<keyword evidence="2" id="KW-1185">Reference proteome</keyword>
<evidence type="ECO:0008006" key="3">
    <source>
        <dbReference type="Google" id="ProtNLM"/>
    </source>
</evidence>
<dbReference type="AlphaFoldDB" id="A0A5N6Z1J7"/>
<name>A0A5N6Z1J7_9EURO</name>